<dbReference type="PROSITE" id="PS50012">
    <property type="entry name" value="RCC1_3"/>
    <property type="match status" value="2"/>
</dbReference>
<keyword evidence="1" id="KW-0677">Repeat</keyword>
<feature type="repeat" description="RCC1" evidence="2">
    <location>
        <begin position="217"/>
        <end position="274"/>
    </location>
</feature>
<name>G0QWL9_ICHMU</name>
<dbReference type="AlphaFoldDB" id="G0QWL9"/>
<proteinExistence type="predicted"/>
<sequence>MGIQQKLQKWIIRISQFALKNFKFIKYYFCIMWQLAYSCNQFRFLSIYLHYFLQKNKIKKKLYVVGHNKYGACGLEKQDEINSFTLNTSIQDTKITQISAGDGFSLFLDDKKQISSCGFRLRHGNMENKHQFKIQRIEVLQNIPIKYINAGFSHAACIQDQTGEVFTWGNGFFYQLGHGSKQSLKTAKKIKGLNRIKNISCSRGEKYCHTICVNEDNEVFSWGSGYKGKLGHYKEWTHENQNDEKIPKKIVNFKTNGADLAVAGGIHSGILGLDKNLYTFGCGSNGRLGHKKYQNYVYLYREGIPKAIQGIKGKNCFDIASSYYYMIALCKE</sequence>
<feature type="repeat" description="RCC1" evidence="2">
    <location>
        <begin position="275"/>
        <end position="332"/>
    </location>
</feature>
<dbReference type="InParanoid" id="G0QWL9"/>
<dbReference type="Pfam" id="PF00415">
    <property type="entry name" value="RCC1"/>
    <property type="match status" value="4"/>
</dbReference>
<dbReference type="Gene3D" id="2.130.10.30">
    <property type="entry name" value="Regulator of chromosome condensation 1/beta-lactamase-inhibitor protein II"/>
    <property type="match status" value="1"/>
</dbReference>
<dbReference type="OMA" id="RIDRIWA"/>
<dbReference type="InterPro" id="IPR000408">
    <property type="entry name" value="Reg_chr_condens"/>
</dbReference>
<dbReference type="PANTHER" id="PTHR22870">
    <property type="entry name" value="REGULATOR OF CHROMOSOME CONDENSATION"/>
    <property type="match status" value="1"/>
</dbReference>
<dbReference type="RefSeq" id="XP_004031981.1">
    <property type="nucleotide sequence ID" value="XM_004031933.1"/>
</dbReference>
<dbReference type="SUPFAM" id="SSF50985">
    <property type="entry name" value="RCC1/BLIP-II"/>
    <property type="match status" value="1"/>
</dbReference>
<dbReference type="InterPro" id="IPR009091">
    <property type="entry name" value="RCC1/BLIP-II"/>
</dbReference>
<evidence type="ECO:0008006" key="5">
    <source>
        <dbReference type="Google" id="ProtNLM"/>
    </source>
</evidence>
<keyword evidence="4" id="KW-1185">Reference proteome</keyword>
<reference evidence="3 4" key="1">
    <citation type="submission" date="2011-07" db="EMBL/GenBank/DDBJ databases">
        <authorList>
            <person name="Coyne R."/>
            <person name="Brami D."/>
            <person name="Johnson J."/>
            <person name="Hostetler J."/>
            <person name="Hannick L."/>
            <person name="Clark T."/>
            <person name="Cassidy-Hanley D."/>
            <person name="Inman J."/>
        </authorList>
    </citation>
    <scope>NUCLEOTIDE SEQUENCE [LARGE SCALE GENOMIC DNA]</scope>
    <source>
        <strain evidence="3 4">G5</strain>
    </source>
</reference>
<dbReference type="InterPro" id="IPR051210">
    <property type="entry name" value="Ub_ligase/GEF_domain"/>
</dbReference>
<evidence type="ECO:0000313" key="4">
    <source>
        <dbReference type="Proteomes" id="UP000008983"/>
    </source>
</evidence>
<evidence type="ECO:0000313" key="3">
    <source>
        <dbReference type="EMBL" id="EGR30394.1"/>
    </source>
</evidence>
<accession>G0QWL9</accession>
<dbReference type="GeneID" id="14906502"/>
<gene>
    <name evidence="3" type="ORF">IMG5_133310</name>
</gene>
<organism evidence="3 4">
    <name type="scientific">Ichthyophthirius multifiliis</name>
    <name type="common">White spot disease agent</name>
    <name type="synonym">Ich</name>
    <dbReference type="NCBI Taxonomy" id="5932"/>
    <lineage>
        <taxon>Eukaryota</taxon>
        <taxon>Sar</taxon>
        <taxon>Alveolata</taxon>
        <taxon>Ciliophora</taxon>
        <taxon>Intramacronucleata</taxon>
        <taxon>Oligohymenophorea</taxon>
        <taxon>Hymenostomatida</taxon>
        <taxon>Ophryoglenina</taxon>
        <taxon>Ichthyophthirius</taxon>
    </lineage>
</organism>
<dbReference type="OrthoDB" id="10256179at2759"/>
<dbReference type="Proteomes" id="UP000008983">
    <property type="component" value="Unassembled WGS sequence"/>
</dbReference>
<dbReference type="PANTHER" id="PTHR22870:SF360">
    <property type="entry name" value="ULTRAVIOLET-B RECEPTOR UVR8"/>
    <property type="match status" value="1"/>
</dbReference>
<dbReference type="EMBL" id="GL984001">
    <property type="protein sequence ID" value="EGR30394.1"/>
    <property type="molecule type" value="Genomic_DNA"/>
</dbReference>
<dbReference type="eggNOG" id="KOG1426">
    <property type="taxonomic scope" value="Eukaryota"/>
</dbReference>
<protein>
    <recommendedName>
        <fullName evidence="5">Regulator of chromosome condensation</fullName>
    </recommendedName>
</protein>
<dbReference type="STRING" id="857967.G0QWL9"/>
<evidence type="ECO:0000256" key="2">
    <source>
        <dbReference type="PROSITE-ProRule" id="PRU00235"/>
    </source>
</evidence>
<evidence type="ECO:0000256" key="1">
    <source>
        <dbReference type="ARBA" id="ARBA00022737"/>
    </source>
</evidence>